<reference evidence="1" key="1">
    <citation type="submission" date="2022-04" db="EMBL/GenBank/DDBJ databases">
        <title>Jade perch genome.</title>
        <authorList>
            <person name="Chao B."/>
        </authorList>
    </citation>
    <scope>NUCLEOTIDE SEQUENCE</scope>
    <source>
        <strain evidence="1">CB-2022</strain>
    </source>
</reference>
<sequence>MPPGITAAIAQEKRPSAKDRREMVRIIVEEMRLNEPNPSKSQCQTIAKMIVKRRKQKRISNAPEDIARGPVDQYGCVRWQPDCPPGETVESLKEKKSEMKDLYHTEGPASAERGYVIQLMKTTYYLQRKNINACPPPSIAELKTEWPYLFTPREMFSHFSLLTDINILEKMEQAMEEKGKVILRYFQHKTAGTSADEVECILVKYNKEEKCDPWPCVILLLMAHFKEKSEAFYRQM</sequence>
<protein>
    <submittedName>
        <fullName evidence="1">Uncharacterized protein</fullName>
    </submittedName>
</protein>
<comment type="caution">
    <text evidence="1">The sequence shown here is derived from an EMBL/GenBank/DDBJ whole genome shotgun (WGS) entry which is preliminary data.</text>
</comment>
<evidence type="ECO:0000313" key="2">
    <source>
        <dbReference type="Proteomes" id="UP000831701"/>
    </source>
</evidence>
<evidence type="ECO:0000313" key="1">
    <source>
        <dbReference type="EMBL" id="KAI3352085.1"/>
    </source>
</evidence>
<dbReference type="EMBL" id="CM041554">
    <property type="protein sequence ID" value="KAI3352085.1"/>
    <property type="molecule type" value="Genomic_DNA"/>
</dbReference>
<organism evidence="1 2">
    <name type="scientific">Scortum barcoo</name>
    <name type="common">barcoo grunter</name>
    <dbReference type="NCBI Taxonomy" id="214431"/>
    <lineage>
        <taxon>Eukaryota</taxon>
        <taxon>Metazoa</taxon>
        <taxon>Chordata</taxon>
        <taxon>Craniata</taxon>
        <taxon>Vertebrata</taxon>
        <taxon>Euteleostomi</taxon>
        <taxon>Actinopterygii</taxon>
        <taxon>Neopterygii</taxon>
        <taxon>Teleostei</taxon>
        <taxon>Neoteleostei</taxon>
        <taxon>Acanthomorphata</taxon>
        <taxon>Eupercaria</taxon>
        <taxon>Centrarchiformes</taxon>
        <taxon>Terapontoidei</taxon>
        <taxon>Terapontidae</taxon>
        <taxon>Scortum</taxon>
    </lineage>
</organism>
<name>A0ACB8V8W9_9TELE</name>
<accession>A0ACB8V8W9</accession>
<dbReference type="Proteomes" id="UP000831701">
    <property type="component" value="Chromosome 24"/>
</dbReference>
<keyword evidence="2" id="KW-1185">Reference proteome</keyword>
<proteinExistence type="predicted"/>
<gene>
    <name evidence="1" type="ORF">L3Q82_020911</name>
</gene>